<evidence type="ECO:0000313" key="3">
    <source>
        <dbReference type="Proteomes" id="UP000269198"/>
    </source>
</evidence>
<evidence type="ECO:0000313" key="2">
    <source>
        <dbReference type="EMBL" id="RNL86524.1"/>
    </source>
</evidence>
<dbReference type="EMBL" id="RJMB01000003">
    <property type="protein sequence ID" value="RNL86524.1"/>
    <property type="molecule type" value="Genomic_DNA"/>
</dbReference>
<dbReference type="InterPro" id="IPR049244">
    <property type="entry name" value="DUF6879"/>
</dbReference>
<proteinExistence type="predicted"/>
<name>A0A3N0EFC8_9ACTN</name>
<dbReference type="AlphaFoldDB" id="A0A3N0EFC8"/>
<reference evidence="2 3" key="1">
    <citation type="submission" date="2018-11" db="EMBL/GenBank/DDBJ databases">
        <title>The genome draft of YIM 96095.</title>
        <authorList>
            <person name="Tang S.-K."/>
            <person name="Chunyu W.-X."/>
            <person name="Feng Y.-Z."/>
        </authorList>
    </citation>
    <scope>NUCLEOTIDE SEQUENCE [LARGE SCALE GENOMIC DNA]</scope>
    <source>
        <strain evidence="2 3">YIM 96095</strain>
    </source>
</reference>
<accession>A0A3N0EFC8</accession>
<dbReference type="Proteomes" id="UP000269198">
    <property type="component" value="Unassembled WGS sequence"/>
</dbReference>
<dbReference type="Pfam" id="PF21806">
    <property type="entry name" value="DUF6879"/>
    <property type="match status" value="1"/>
</dbReference>
<gene>
    <name evidence="2" type="ORF">EFW17_04835</name>
</gene>
<organism evidence="2 3">
    <name type="scientific">Halostreptopolyspora alba</name>
    <dbReference type="NCBI Taxonomy" id="2487137"/>
    <lineage>
        <taxon>Bacteria</taxon>
        <taxon>Bacillati</taxon>
        <taxon>Actinomycetota</taxon>
        <taxon>Actinomycetes</taxon>
        <taxon>Streptosporangiales</taxon>
        <taxon>Nocardiopsidaceae</taxon>
        <taxon>Halostreptopolyspora</taxon>
    </lineage>
</organism>
<protein>
    <recommendedName>
        <fullName evidence="1">DUF6879 domain-containing protein</fullName>
    </recommendedName>
</protein>
<dbReference type="OrthoDB" id="4562627at2"/>
<sequence>MPPNVPTFIDMLADCHKSALHLEMRDLYAVADEAEGFEAWKRGHRTDWDDRDSWWHPYYQAVSEAVARGVSVCRARVVSEPVSDYIRYEHYITEANLRAGEQVRWLPRRRATDIALPGNDIWLFDDRLVRIYHFSGDGVLLDQEVSEDPDLARLCGSAFAEVWNRAIPHRHYNPGPS</sequence>
<dbReference type="RefSeq" id="WP_123200049.1">
    <property type="nucleotide sequence ID" value="NZ_RJMB01000003.1"/>
</dbReference>
<comment type="caution">
    <text evidence="2">The sequence shown here is derived from an EMBL/GenBank/DDBJ whole genome shotgun (WGS) entry which is preliminary data.</text>
</comment>
<feature type="domain" description="DUF6879" evidence="1">
    <location>
        <begin position="7"/>
        <end position="173"/>
    </location>
</feature>
<evidence type="ECO:0000259" key="1">
    <source>
        <dbReference type="Pfam" id="PF21806"/>
    </source>
</evidence>
<keyword evidence="3" id="KW-1185">Reference proteome</keyword>